<dbReference type="AlphaFoldDB" id="A0A364K0Q3"/>
<keyword evidence="1" id="KW-0472">Membrane</keyword>
<reference evidence="2 3" key="1">
    <citation type="submission" date="2018-06" db="EMBL/GenBank/DDBJ databases">
        <title>Thermoflavimicrobium daqus sp. nov., a thermophilic microbe isolated from Moutai-flavour Daqu.</title>
        <authorList>
            <person name="Wang X."/>
            <person name="Zhou H."/>
        </authorList>
    </citation>
    <scope>NUCLEOTIDE SEQUENCE [LARGE SCALE GENOMIC DNA]</scope>
    <source>
        <strain evidence="2 3">FBKL4.011</strain>
    </source>
</reference>
<feature type="transmembrane region" description="Helical" evidence="1">
    <location>
        <begin position="236"/>
        <end position="256"/>
    </location>
</feature>
<accession>A0A364K0Q3</accession>
<gene>
    <name evidence="2" type="ORF">DL897_17085</name>
</gene>
<name>A0A364K0Q3_9BACL</name>
<dbReference type="EMBL" id="QJKK01000019">
    <property type="protein sequence ID" value="RAL21079.1"/>
    <property type="molecule type" value="Genomic_DNA"/>
</dbReference>
<sequence length="269" mass="31196">MSPPRRMKWIAIFLIGCLVLVGTKMVWANEKWSDQQEEWSKTALKITNSINKKQFLVAKEELTKLSTQFAEANFAHKNLSVAGIRALSDTILELEQELNRLMPNEQKMKIAALRLSIAFDTLSHPYQPLWKQYYDPLKERLLEVKQAVHKNKTAELKEAIYQFTREYKLIHPALIISKSKPTIQKLDSLIMALQRVDQPEMIQSSIKELENILYPLFFGSEKDVMAAIAPFGTLPFYWVLLWVSGFIILILAYVGWRKYQGEEQIAHRA</sequence>
<dbReference type="Proteomes" id="UP000251213">
    <property type="component" value="Unassembled WGS sequence"/>
</dbReference>
<keyword evidence="1" id="KW-0812">Transmembrane</keyword>
<protein>
    <recommendedName>
        <fullName evidence="4">Sporulation protein YpjB</fullName>
    </recommendedName>
</protein>
<comment type="caution">
    <text evidence="2">The sequence shown here is derived from an EMBL/GenBank/DDBJ whole genome shotgun (WGS) entry which is preliminary data.</text>
</comment>
<organism evidence="2 3">
    <name type="scientific">Thermoflavimicrobium daqui</name>
    <dbReference type="NCBI Taxonomy" id="2137476"/>
    <lineage>
        <taxon>Bacteria</taxon>
        <taxon>Bacillati</taxon>
        <taxon>Bacillota</taxon>
        <taxon>Bacilli</taxon>
        <taxon>Bacillales</taxon>
        <taxon>Thermoactinomycetaceae</taxon>
        <taxon>Thermoflavimicrobium</taxon>
    </lineage>
</organism>
<dbReference type="RefSeq" id="WP_113660327.1">
    <property type="nucleotide sequence ID" value="NZ_KZ845681.1"/>
</dbReference>
<dbReference type="OrthoDB" id="2464294at2"/>
<proteinExistence type="predicted"/>
<reference evidence="2 3" key="2">
    <citation type="submission" date="2018-06" db="EMBL/GenBank/DDBJ databases">
        <authorList>
            <person name="Zhirakovskaya E."/>
        </authorList>
    </citation>
    <scope>NUCLEOTIDE SEQUENCE [LARGE SCALE GENOMIC DNA]</scope>
    <source>
        <strain evidence="2 3">FBKL4.011</strain>
    </source>
</reference>
<dbReference type="InterPro" id="IPR014231">
    <property type="entry name" value="Spore_YpjB"/>
</dbReference>
<evidence type="ECO:0000313" key="2">
    <source>
        <dbReference type="EMBL" id="RAL21079.1"/>
    </source>
</evidence>
<keyword evidence="1" id="KW-1133">Transmembrane helix</keyword>
<evidence type="ECO:0000313" key="3">
    <source>
        <dbReference type="Proteomes" id="UP000251213"/>
    </source>
</evidence>
<dbReference type="Pfam" id="PF09577">
    <property type="entry name" value="Spore_YpjB"/>
    <property type="match status" value="1"/>
</dbReference>
<evidence type="ECO:0000256" key="1">
    <source>
        <dbReference type="SAM" id="Phobius"/>
    </source>
</evidence>
<keyword evidence="3" id="KW-1185">Reference proteome</keyword>
<evidence type="ECO:0008006" key="4">
    <source>
        <dbReference type="Google" id="ProtNLM"/>
    </source>
</evidence>